<dbReference type="PROSITE" id="PS01012">
    <property type="entry name" value="FOLYLPOLYGLU_SYNT_2"/>
    <property type="match status" value="1"/>
</dbReference>
<dbReference type="Gene3D" id="3.90.190.20">
    <property type="entry name" value="Mur ligase, C-terminal domain"/>
    <property type="match status" value="1"/>
</dbReference>
<dbReference type="PROSITE" id="PS01011">
    <property type="entry name" value="FOLYLPOLYGLU_SYNT_1"/>
    <property type="match status" value="1"/>
</dbReference>
<keyword evidence="10" id="KW-1185">Reference proteome</keyword>
<name>A0AAV7HG59_DENCH</name>
<dbReference type="NCBIfam" id="TIGR01499">
    <property type="entry name" value="folC"/>
    <property type="match status" value="1"/>
</dbReference>
<dbReference type="Gene3D" id="3.40.1190.10">
    <property type="entry name" value="Mur-like, catalytic domain"/>
    <property type="match status" value="1"/>
</dbReference>
<keyword evidence="6" id="KW-0460">Magnesium</keyword>
<reference evidence="9 10" key="1">
    <citation type="journal article" date="2021" name="Hortic Res">
        <title>Chromosome-scale assembly of the Dendrobium chrysotoxum genome enhances the understanding of orchid evolution.</title>
        <authorList>
            <person name="Zhang Y."/>
            <person name="Zhang G.Q."/>
            <person name="Zhang D."/>
            <person name="Liu X.D."/>
            <person name="Xu X.Y."/>
            <person name="Sun W.H."/>
            <person name="Yu X."/>
            <person name="Zhu X."/>
            <person name="Wang Z.W."/>
            <person name="Zhao X."/>
            <person name="Zhong W.Y."/>
            <person name="Chen H."/>
            <person name="Yin W.L."/>
            <person name="Huang T."/>
            <person name="Niu S.C."/>
            <person name="Liu Z.J."/>
        </authorList>
    </citation>
    <scope>NUCLEOTIDE SEQUENCE [LARGE SCALE GENOMIC DNA]</scope>
    <source>
        <strain evidence="9">Lindl</strain>
    </source>
</reference>
<dbReference type="EMBL" id="JAGFBR010000004">
    <property type="protein sequence ID" value="KAH0468046.1"/>
    <property type="molecule type" value="Genomic_DNA"/>
</dbReference>
<keyword evidence="4" id="KW-0547">Nucleotide-binding</keyword>
<dbReference type="PANTHER" id="PTHR11136:SF0">
    <property type="entry name" value="DIHYDROFOLATE SYNTHETASE-RELATED"/>
    <property type="match status" value="1"/>
</dbReference>
<dbReference type="Pfam" id="PF08245">
    <property type="entry name" value="Mur_ligase_M"/>
    <property type="match status" value="1"/>
</dbReference>
<gene>
    <name evidence="9" type="ORF">IEQ34_003079</name>
</gene>
<keyword evidence="7" id="KW-1133">Transmembrane helix</keyword>
<dbReference type="AlphaFoldDB" id="A0AAV7HG59"/>
<dbReference type="InterPro" id="IPR036565">
    <property type="entry name" value="Mur-like_cat_sf"/>
</dbReference>
<dbReference type="GO" id="GO:0046872">
    <property type="term" value="F:metal ion binding"/>
    <property type="evidence" value="ECO:0007669"/>
    <property type="project" value="UniProtKB-KW"/>
</dbReference>
<keyword evidence="7" id="KW-0812">Transmembrane</keyword>
<evidence type="ECO:0000256" key="4">
    <source>
        <dbReference type="ARBA" id="ARBA00022741"/>
    </source>
</evidence>
<dbReference type="SUPFAM" id="SSF53623">
    <property type="entry name" value="MurD-like peptide ligases, catalytic domain"/>
    <property type="match status" value="1"/>
</dbReference>
<dbReference type="InterPro" id="IPR001645">
    <property type="entry name" value="Folylpolyglutamate_synth"/>
</dbReference>
<evidence type="ECO:0000256" key="3">
    <source>
        <dbReference type="ARBA" id="ARBA00022723"/>
    </source>
</evidence>
<dbReference type="GO" id="GO:0005524">
    <property type="term" value="F:ATP binding"/>
    <property type="evidence" value="ECO:0007669"/>
    <property type="project" value="UniProtKB-KW"/>
</dbReference>
<dbReference type="GO" id="GO:0008841">
    <property type="term" value="F:dihydrofolate synthase activity"/>
    <property type="evidence" value="ECO:0007669"/>
    <property type="project" value="TreeGrafter"/>
</dbReference>
<sequence length="646" mass="70569">MIRVPSVPIPASFGSLRSGSLADHYNSQIPTCLYCLRQQSRKRMLGYRRFLTSFCNIRNGSRKLLPLLIFSQHRLNSTLIEDAKLHDFLDYLEQLKNYERIGVPKDAGTDSDDGFDLGRMRRLLQRLGNPHSRFKAVHVAGTKGKGSTAAFLSNILREEGYLVGCYTSPHLLTIRERISLGRSGGPVSVELLRNLFYHIKGSLDLSIEMEGGALTHFEVFTALVFALFSQQGIDVAVIEAGLGGARDATNVLCSTGLAASVITSIGEEHLSALGGSLESIAMAKSGIIKPGRPVVIGDPLQPHIEHIIRSKASSLNSPVLSACDAGIKSITRFFGREEETPYQCCEIHINIKEDIPLISLALTLQFLDLPDVKLRMLGKHQLQNAVTATCAALCLRNEGWRISDVSIQAGLEKTFLPGRGQYLTKKEAETLGLSGVSIVVDGAHTEASAKGLIEIIKMENPDGPLALVVSMASDKDHMAFAMQLLTGRMPNVVILTETSIAGSRFRTVSASNLKDVWFRAATNLGISVLDLGTINQWNTDGFPNLFSGQMNNNHSQVLLIALPNALVGDSMQIADDLLRYRTGQKPHLIAVTGSLHIVSSVLFGMALGLLFKLCDSQIILTSTYEMCKKIVAINRLIIDLVWHLFI</sequence>
<evidence type="ECO:0000313" key="9">
    <source>
        <dbReference type="EMBL" id="KAH0468046.1"/>
    </source>
</evidence>
<comment type="caution">
    <text evidence="9">The sequence shown here is derived from an EMBL/GenBank/DDBJ whole genome shotgun (WGS) entry which is preliminary data.</text>
</comment>
<dbReference type="InterPro" id="IPR036615">
    <property type="entry name" value="Mur_ligase_C_dom_sf"/>
</dbReference>
<keyword evidence="7" id="KW-0472">Membrane</keyword>
<protein>
    <recommendedName>
        <fullName evidence="8">Mur ligase central domain-containing protein</fullName>
    </recommendedName>
</protein>
<dbReference type="SUPFAM" id="SSF53244">
    <property type="entry name" value="MurD-like peptide ligases, peptide-binding domain"/>
    <property type="match status" value="1"/>
</dbReference>
<keyword evidence="3" id="KW-0479">Metal-binding</keyword>
<dbReference type="Proteomes" id="UP000775213">
    <property type="component" value="Unassembled WGS sequence"/>
</dbReference>
<proteinExistence type="inferred from homology"/>
<comment type="similarity">
    <text evidence="1">Belongs to the folylpolyglutamate synthase family.</text>
</comment>
<evidence type="ECO:0000259" key="8">
    <source>
        <dbReference type="Pfam" id="PF08245"/>
    </source>
</evidence>
<accession>A0AAV7HG59</accession>
<dbReference type="InterPro" id="IPR018109">
    <property type="entry name" value="Folylpolyglutamate_synth_CS"/>
</dbReference>
<dbReference type="InterPro" id="IPR013221">
    <property type="entry name" value="Mur_ligase_cen"/>
</dbReference>
<keyword evidence="2" id="KW-0436">Ligase</keyword>
<dbReference type="GO" id="GO:0004326">
    <property type="term" value="F:tetrahydrofolylpolyglutamate synthase activity"/>
    <property type="evidence" value="ECO:0007669"/>
    <property type="project" value="InterPro"/>
</dbReference>
<dbReference type="PANTHER" id="PTHR11136">
    <property type="entry name" value="FOLYLPOLYGLUTAMATE SYNTHASE-RELATED"/>
    <property type="match status" value="1"/>
</dbReference>
<feature type="domain" description="Mur ligase central" evidence="8">
    <location>
        <begin position="139"/>
        <end position="392"/>
    </location>
</feature>
<keyword evidence="5" id="KW-0067">ATP-binding</keyword>
<evidence type="ECO:0000256" key="7">
    <source>
        <dbReference type="SAM" id="Phobius"/>
    </source>
</evidence>
<evidence type="ECO:0000256" key="2">
    <source>
        <dbReference type="ARBA" id="ARBA00022598"/>
    </source>
</evidence>
<evidence type="ECO:0000256" key="5">
    <source>
        <dbReference type="ARBA" id="ARBA00022840"/>
    </source>
</evidence>
<organism evidence="9 10">
    <name type="scientific">Dendrobium chrysotoxum</name>
    <name type="common">Orchid</name>
    <dbReference type="NCBI Taxonomy" id="161865"/>
    <lineage>
        <taxon>Eukaryota</taxon>
        <taxon>Viridiplantae</taxon>
        <taxon>Streptophyta</taxon>
        <taxon>Embryophyta</taxon>
        <taxon>Tracheophyta</taxon>
        <taxon>Spermatophyta</taxon>
        <taxon>Magnoliopsida</taxon>
        <taxon>Liliopsida</taxon>
        <taxon>Asparagales</taxon>
        <taxon>Orchidaceae</taxon>
        <taxon>Epidendroideae</taxon>
        <taxon>Malaxideae</taxon>
        <taxon>Dendrobiinae</taxon>
        <taxon>Dendrobium</taxon>
    </lineage>
</organism>
<evidence type="ECO:0000256" key="1">
    <source>
        <dbReference type="ARBA" id="ARBA00008276"/>
    </source>
</evidence>
<evidence type="ECO:0000313" key="10">
    <source>
        <dbReference type="Proteomes" id="UP000775213"/>
    </source>
</evidence>
<dbReference type="GO" id="GO:0005737">
    <property type="term" value="C:cytoplasm"/>
    <property type="evidence" value="ECO:0007669"/>
    <property type="project" value="TreeGrafter"/>
</dbReference>
<feature type="transmembrane region" description="Helical" evidence="7">
    <location>
        <begin position="588"/>
        <end position="611"/>
    </location>
</feature>
<evidence type="ECO:0000256" key="6">
    <source>
        <dbReference type="ARBA" id="ARBA00022842"/>
    </source>
</evidence>